<evidence type="ECO:0000313" key="3">
    <source>
        <dbReference type="Proteomes" id="UP000254508"/>
    </source>
</evidence>
<reference evidence="3" key="1">
    <citation type="submission" date="2018-07" db="EMBL/GenBank/DDBJ databases">
        <title>Genome sequence of Erythrobacter strain YH-07, an antagonistic bacterium isolated from Yellow Sea.</title>
        <authorList>
            <person name="Tang T."/>
            <person name="Liu Q."/>
            <person name="Sun X."/>
        </authorList>
    </citation>
    <scope>NUCLEOTIDE SEQUENCE [LARGE SCALE GENOMIC DNA]</scope>
    <source>
        <strain evidence="3">YH-07</strain>
    </source>
</reference>
<keyword evidence="3" id="KW-1185">Reference proteome</keyword>
<proteinExistence type="predicted"/>
<gene>
    <name evidence="2" type="ORF">DVR09_03535</name>
</gene>
<evidence type="ECO:0000313" key="2">
    <source>
        <dbReference type="EMBL" id="AXK41520.1"/>
    </source>
</evidence>
<organism evidence="2 3">
    <name type="scientific">Erythrobacter aureus</name>
    <dbReference type="NCBI Taxonomy" id="2182384"/>
    <lineage>
        <taxon>Bacteria</taxon>
        <taxon>Pseudomonadati</taxon>
        <taxon>Pseudomonadota</taxon>
        <taxon>Alphaproteobacteria</taxon>
        <taxon>Sphingomonadales</taxon>
        <taxon>Erythrobacteraceae</taxon>
        <taxon>Erythrobacter/Porphyrobacter group</taxon>
        <taxon>Erythrobacter</taxon>
    </lineage>
</organism>
<accession>A0A345YC68</accession>
<feature type="region of interest" description="Disordered" evidence="1">
    <location>
        <begin position="1"/>
        <end position="23"/>
    </location>
</feature>
<dbReference type="OrthoDB" id="8480631at2"/>
<evidence type="ECO:0000256" key="1">
    <source>
        <dbReference type="SAM" id="MobiDB-lite"/>
    </source>
</evidence>
<dbReference type="Gene3D" id="1.10.10.60">
    <property type="entry name" value="Homeodomain-like"/>
    <property type="match status" value="1"/>
</dbReference>
<name>A0A345YC68_9SPHN</name>
<sequence length="235" mass="25795">MPSANAEGIDVPSKPATGTHREPEWMAPFLAALRAEPKVRAAARAAKVALSTAYHRRRMDPDFAREWDEARGIPIGEGASGRGGTRRIGAKKIERFLETLAESSNVRAAAEAAGIAPRAVYRLRRDDPDFARAWYAALAEGYDNLEMEMLEHLRAQGAGEITPASARKFDTATALRCLVAHRENVAREKGRRALADEVTTIASINAKIDALRQRARANDRTIRKSRRKAARDGEG</sequence>
<dbReference type="Proteomes" id="UP000254508">
    <property type="component" value="Chromosome"/>
</dbReference>
<protein>
    <submittedName>
        <fullName evidence="2">Uncharacterized protein</fullName>
    </submittedName>
</protein>
<dbReference type="KEGG" id="err:DVR09_03535"/>
<dbReference type="EMBL" id="CP031357">
    <property type="protein sequence ID" value="AXK41520.1"/>
    <property type="molecule type" value="Genomic_DNA"/>
</dbReference>
<dbReference type="AlphaFoldDB" id="A0A345YC68"/>